<keyword evidence="1" id="KW-0472">Membrane</keyword>
<accession>A0ABP9V861</accession>
<keyword evidence="1" id="KW-0812">Transmembrane</keyword>
<reference evidence="2 3" key="1">
    <citation type="submission" date="2024-02" db="EMBL/GenBank/DDBJ databases">
        <title>Deinococcus xinjiangensis NBRC 107630.</title>
        <authorList>
            <person name="Ichikawa N."/>
            <person name="Katano-Makiyama Y."/>
            <person name="Hidaka K."/>
        </authorList>
    </citation>
    <scope>NUCLEOTIDE SEQUENCE [LARGE SCALE GENOMIC DNA]</scope>
    <source>
        <strain evidence="2 3">NBRC 107630</strain>
    </source>
</reference>
<keyword evidence="3" id="KW-1185">Reference proteome</keyword>
<feature type="transmembrane region" description="Helical" evidence="1">
    <location>
        <begin position="31"/>
        <end position="51"/>
    </location>
</feature>
<name>A0ABP9V861_9DEIO</name>
<keyword evidence="1" id="KW-1133">Transmembrane helix</keyword>
<evidence type="ECO:0000256" key="1">
    <source>
        <dbReference type="SAM" id="Phobius"/>
    </source>
</evidence>
<proteinExistence type="predicted"/>
<evidence type="ECO:0000313" key="3">
    <source>
        <dbReference type="Proteomes" id="UP001458946"/>
    </source>
</evidence>
<comment type="caution">
    <text evidence="2">The sequence shown here is derived from an EMBL/GenBank/DDBJ whole genome shotgun (WGS) entry which is preliminary data.</text>
</comment>
<dbReference type="RefSeq" id="WP_353541420.1">
    <property type="nucleotide sequence ID" value="NZ_BAABRN010000009.1"/>
</dbReference>
<organism evidence="2 3">
    <name type="scientific">Deinococcus xinjiangensis</name>
    <dbReference type="NCBI Taxonomy" id="457454"/>
    <lineage>
        <taxon>Bacteria</taxon>
        <taxon>Thermotogati</taxon>
        <taxon>Deinococcota</taxon>
        <taxon>Deinococci</taxon>
        <taxon>Deinococcales</taxon>
        <taxon>Deinococcaceae</taxon>
        <taxon>Deinococcus</taxon>
    </lineage>
</organism>
<gene>
    <name evidence="2" type="ORF">Dxin01_01186</name>
</gene>
<protein>
    <submittedName>
        <fullName evidence="2">Uncharacterized protein</fullName>
    </submittedName>
</protein>
<dbReference type="Proteomes" id="UP001458946">
    <property type="component" value="Unassembled WGS sequence"/>
</dbReference>
<feature type="transmembrane region" description="Helical" evidence="1">
    <location>
        <begin position="57"/>
        <end position="75"/>
    </location>
</feature>
<feature type="transmembrane region" description="Helical" evidence="1">
    <location>
        <begin position="6"/>
        <end position="24"/>
    </location>
</feature>
<sequence>MNPHLQRQLISLAGLAIGVGLYFLSSKLPGIWQHVAVGGLFVALGVAAWVYAAGERWIQVLAAVLILWGVLRAFLIH</sequence>
<dbReference type="EMBL" id="BAABRN010000009">
    <property type="protein sequence ID" value="GAA5501454.1"/>
    <property type="molecule type" value="Genomic_DNA"/>
</dbReference>
<evidence type="ECO:0000313" key="2">
    <source>
        <dbReference type="EMBL" id="GAA5501454.1"/>
    </source>
</evidence>